<evidence type="ECO:0000313" key="1">
    <source>
        <dbReference type="EMBL" id="KAK5689525.1"/>
    </source>
</evidence>
<protein>
    <submittedName>
        <fullName evidence="1">Ribosomal protein P0 (A0) (L10E)</fullName>
    </submittedName>
</protein>
<dbReference type="Proteomes" id="UP001310594">
    <property type="component" value="Unassembled WGS sequence"/>
</dbReference>
<keyword evidence="1" id="KW-0689">Ribosomal protein</keyword>
<evidence type="ECO:0000313" key="2">
    <source>
        <dbReference type="Proteomes" id="UP001310594"/>
    </source>
</evidence>
<dbReference type="AlphaFoldDB" id="A0AAN7VLP7"/>
<gene>
    <name evidence="1" type="primary">RPP0_2</name>
    <name evidence="1" type="ORF">LTR97_012865</name>
</gene>
<sequence length="155" mass="16885">MYEAVEKGTSFADLDKGVCSAEILEAMSDVLCFNSIYAFSNILKGDAKYRRIQTTQLRHCVNAEKPASIQRNLLTGYKDLVAIAVGTKYEWPTISKLKAAIKDRASVEGAGRHIIPRGGLSRRTKADHAWSPAGGEVEAAWEAEHPSGMEECGGQ</sequence>
<dbReference type="GO" id="GO:0005840">
    <property type="term" value="C:ribosome"/>
    <property type="evidence" value="ECO:0007669"/>
    <property type="project" value="UniProtKB-KW"/>
</dbReference>
<dbReference type="EMBL" id="JAVRQU010000031">
    <property type="protein sequence ID" value="KAK5689525.1"/>
    <property type="molecule type" value="Genomic_DNA"/>
</dbReference>
<accession>A0AAN7VLP7</accession>
<organism evidence="1 2">
    <name type="scientific">Elasticomyces elasticus</name>
    <dbReference type="NCBI Taxonomy" id="574655"/>
    <lineage>
        <taxon>Eukaryota</taxon>
        <taxon>Fungi</taxon>
        <taxon>Dikarya</taxon>
        <taxon>Ascomycota</taxon>
        <taxon>Pezizomycotina</taxon>
        <taxon>Dothideomycetes</taxon>
        <taxon>Dothideomycetidae</taxon>
        <taxon>Mycosphaerellales</taxon>
        <taxon>Teratosphaeriaceae</taxon>
        <taxon>Elasticomyces</taxon>
    </lineage>
</organism>
<reference evidence="1" key="1">
    <citation type="submission" date="2023-08" db="EMBL/GenBank/DDBJ databases">
        <title>Black Yeasts Isolated from many extreme environments.</title>
        <authorList>
            <person name="Coleine C."/>
            <person name="Stajich J.E."/>
            <person name="Selbmann L."/>
        </authorList>
    </citation>
    <scope>NUCLEOTIDE SEQUENCE</scope>
    <source>
        <strain evidence="1">CCFEE 5810</strain>
    </source>
</reference>
<name>A0AAN7VLP7_9PEZI</name>
<keyword evidence="1" id="KW-0687">Ribonucleoprotein</keyword>
<comment type="caution">
    <text evidence="1">The sequence shown here is derived from an EMBL/GenBank/DDBJ whole genome shotgun (WGS) entry which is preliminary data.</text>
</comment>
<proteinExistence type="predicted"/>